<dbReference type="AlphaFoldDB" id="A0A0L7QTB0"/>
<name>A0A0L7QTB0_9HYME</name>
<evidence type="ECO:0000313" key="1">
    <source>
        <dbReference type="EMBL" id="KOC61850.1"/>
    </source>
</evidence>
<accession>A0A0L7QTB0</accession>
<protein>
    <submittedName>
        <fullName evidence="1">Uncharacterized protein</fullName>
    </submittedName>
</protein>
<gene>
    <name evidence="1" type="ORF">WH47_05577</name>
</gene>
<sequence length="73" mass="8670">FHYSFLKPGTTVAAESYSNELQVVYQKLKVQQQSINNSYSDFYGLRIDALVIRYQKCIERKNVYFQWSYVSSK</sequence>
<evidence type="ECO:0000313" key="2">
    <source>
        <dbReference type="Proteomes" id="UP000053825"/>
    </source>
</evidence>
<reference evidence="1 2" key="1">
    <citation type="submission" date="2015-07" db="EMBL/GenBank/DDBJ databases">
        <title>The genome of Habropoda laboriosa.</title>
        <authorList>
            <person name="Pan H."/>
            <person name="Kapheim K."/>
        </authorList>
    </citation>
    <scope>NUCLEOTIDE SEQUENCE [LARGE SCALE GENOMIC DNA]</scope>
    <source>
        <strain evidence="1">0110345459</strain>
    </source>
</reference>
<organism evidence="1 2">
    <name type="scientific">Habropoda laboriosa</name>
    <dbReference type="NCBI Taxonomy" id="597456"/>
    <lineage>
        <taxon>Eukaryota</taxon>
        <taxon>Metazoa</taxon>
        <taxon>Ecdysozoa</taxon>
        <taxon>Arthropoda</taxon>
        <taxon>Hexapoda</taxon>
        <taxon>Insecta</taxon>
        <taxon>Pterygota</taxon>
        <taxon>Neoptera</taxon>
        <taxon>Endopterygota</taxon>
        <taxon>Hymenoptera</taxon>
        <taxon>Apocrita</taxon>
        <taxon>Aculeata</taxon>
        <taxon>Apoidea</taxon>
        <taxon>Anthophila</taxon>
        <taxon>Apidae</taxon>
        <taxon>Habropoda</taxon>
    </lineage>
</organism>
<dbReference type="EMBL" id="KQ414751">
    <property type="protein sequence ID" value="KOC61850.1"/>
    <property type="molecule type" value="Genomic_DNA"/>
</dbReference>
<dbReference type="Proteomes" id="UP000053825">
    <property type="component" value="Unassembled WGS sequence"/>
</dbReference>
<keyword evidence="2" id="KW-1185">Reference proteome</keyword>
<proteinExistence type="predicted"/>
<feature type="non-terminal residue" evidence="1">
    <location>
        <position position="1"/>
    </location>
</feature>